<evidence type="ECO:0000256" key="5">
    <source>
        <dbReference type="ARBA" id="ARBA00022970"/>
    </source>
</evidence>
<feature type="transmembrane region" description="Helical" evidence="8">
    <location>
        <begin position="26"/>
        <end position="49"/>
    </location>
</feature>
<name>A0A394DF18_LUPAN</name>
<reference evidence="9 10" key="1">
    <citation type="journal article" date="2017" name="Plant Biotechnol. J.">
        <title>A comprehensive draft genome sequence for lupin (Lupinus angustifolius), an emerging health food: insights into plant-microbe interactions and legume evolution.</title>
        <authorList>
            <person name="Hane J.K."/>
            <person name="Ming Y."/>
            <person name="Kamphuis L.G."/>
            <person name="Nelson M.N."/>
            <person name="Garg G."/>
            <person name="Atkins C.A."/>
            <person name="Bayer P.E."/>
            <person name="Bravo A."/>
            <person name="Bringans S."/>
            <person name="Cannon S."/>
            <person name="Edwards D."/>
            <person name="Foley R."/>
            <person name="Gao L.L."/>
            <person name="Harrison M.J."/>
            <person name="Huang W."/>
            <person name="Hurgobin B."/>
            <person name="Li S."/>
            <person name="Liu C.W."/>
            <person name="McGrath A."/>
            <person name="Morahan G."/>
            <person name="Murray J."/>
            <person name="Weller J."/>
            <person name="Jian J."/>
            <person name="Singh K.B."/>
        </authorList>
    </citation>
    <scope>NUCLEOTIDE SEQUENCE [LARGE SCALE GENOMIC DNA]</scope>
    <source>
        <strain evidence="10">cv. Tanjil</strain>
        <tissue evidence="9">Whole plant</tissue>
    </source>
</reference>
<evidence type="ECO:0000256" key="8">
    <source>
        <dbReference type="SAM" id="Phobius"/>
    </source>
</evidence>
<keyword evidence="4 8" id="KW-0812">Transmembrane</keyword>
<dbReference type="KEGG" id="lang:109340433"/>
<dbReference type="GO" id="GO:0016020">
    <property type="term" value="C:membrane"/>
    <property type="evidence" value="ECO:0007669"/>
    <property type="project" value="UniProtKB-SubCell"/>
</dbReference>
<evidence type="ECO:0000256" key="3">
    <source>
        <dbReference type="ARBA" id="ARBA00022448"/>
    </source>
</evidence>
<proteinExistence type="inferred from homology"/>
<sequence length="152" mass="16350">MRPINSVSTSTSTSPSTGIKLWKSPIPYLFGGLALMMALISVALVILVCSYRKRSSQSSSTEANEDVKQTMSKNIESNSEPELLVIMAGDDKPTYLAKPIITSSSYCTCTCENRESTAYPSKLRTSTSTTYLVTMESTSSSSSTTNEDGLSS</sequence>
<comment type="caution">
    <text evidence="9">The sequence shown here is derived from an EMBL/GenBank/DDBJ whole genome shotgun (WGS) entry which is preliminary data.</text>
</comment>
<dbReference type="STRING" id="3871.A0A394DF18"/>
<dbReference type="GO" id="GO:0006865">
    <property type="term" value="P:amino acid transport"/>
    <property type="evidence" value="ECO:0007669"/>
    <property type="project" value="UniProtKB-KW"/>
</dbReference>
<dbReference type="AlphaFoldDB" id="A0A394DF18"/>
<dbReference type="OrthoDB" id="770444at2759"/>
<evidence type="ECO:0000256" key="7">
    <source>
        <dbReference type="ARBA" id="ARBA00023136"/>
    </source>
</evidence>
<dbReference type="PANTHER" id="PTHR33228:SF80">
    <property type="entry name" value="PROTEIN, PUTATIVE-RELATED"/>
    <property type="match status" value="1"/>
</dbReference>
<dbReference type="EMBL" id="MLAU01031139">
    <property type="protein sequence ID" value="OIW21710.1"/>
    <property type="molecule type" value="Genomic_DNA"/>
</dbReference>
<accession>A0A394DF18</accession>
<evidence type="ECO:0000256" key="2">
    <source>
        <dbReference type="ARBA" id="ARBA00009977"/>
    </source>
</evidence>
<keyword evidence="6 8" id="KW-1133">Transmembrane helix</keyword>
<gene>
    <name evidence="9" type="ORF">TanjilG_08396</name>
</gene>
<dbReference type="InterPro" id="IPR040359">
    <property type="entry name" value="GDU"/>
</dbReference>
<evidence type="ECO:0000256" key="1">
    <source>
        <dbReference type="ARBA" id="ARBA00004167"/>
    </source>
</evidence>
<keyword evidence="10" id="KW-1185">Reference proteome</keyword>
<evidence type="ECO:0000256" key="4">
    <source>
        <dbReference type="ARBA" id="ARBA00022692"/>
    </source>
</evidence>
<dbReference type="Proteomes" id="UP000188354">
    <property type="component" value="Unassembled WGS sequence"/>
</dbReference>
<evidence type="ECO:0000256" key="6">
    <source>
        <dbReference type="ARBA" id="ARBA00022989"/>
    </source>
</evidence>
<evidence type="ECO:0000313" key="9">
    <source>
        <dbReference type="EMBL" id="OIW21710.1"/>
    </source>
</evidence>
<keyword evidence="3" id="KW-0813">Transport</keyword>
<comment type="similarity">
    <text evidence="2">Belongs to the GLUTAMINE DUMPER 1 (TC 9.B.60) family.</text>
</comment>
<keyword evidence="7 8" id="KW-0472">Membrane</keyword>
<keyword evidence="5" id="KW-0029">Amino-acid transport</keyword>
<dbReference type="GO" id="GO:0080143">
    <property type="term" value="P:regulation of amino acid export"/>
    <property type="evidence" value="ECO:0007669"/>
    <property type="project" value="InterPro"/>
</dbReference>
<organism evidence="9 10">
    <name type="scientific">Lupinus angustifolius</name>
    <name type="common">Narrow-leaved blue lupine</name>
    <dbReference type="NCBI Taxonomy" id="3871"/>
    <lineage>
        <taxon>Eukaryota</taxon>
        <taxon>Viridiplantae</taxon>
        <taxon>Streptophyta</taxon>
        <taxon>Embryophyta</taxon>
        <taxon>Tracheophyta</taxon>
        <taxon>Spermatophyta</taxon>
        <taxon>Magnoliopsida</taxon>
        <taxon>eudicotyledons</taxon>
        <taxon>Gunneridae</taxon>
        <taxon>Pentapetalae</taxon>
        <taxon>rosids</taxon>
        <taxon>fabids</taxon>
        <taxon>Fabales</taxon>
        <taxon>Fabaceae</taxon>
        <taxon>Papilionoideae</taxon>
        <taxon>50 kb inversion clade</taxon>
        <taxon>genistoids sensu lato</taxon>
        <taxon>core genistoids</taxon>
        <taxon>Genisteae</taxon>
        <taxon>Lupinus</taxon>
    </lineage>
</organism>
<protein>
    <submittedName>
        <fullName evidence="9">Uncharacterized protein</fullName>
    </submittedName>
</protein>
<dbReference type="PANTHER" id="PTHR33228">
    <property type="entry name" value="PROTEIN GLUTAMINE DUMPER 4-RELATED"/>
    <property type="match status" value="1"/>
</dbReference>
<dbReference type="Gramene" id="OIW21710">
    <property type="protein sequence ID" value="OIW21710"/>
    <property type="gene ID" value="TanjilG_08396"/>
</dbReference>
<evidence type="ECO:0000313" key="10">
    <source>
        <dbReference type="Proteomes" id="UP000188354"/>
    </source>
</evidence>
<comment type="subcellular location">
    <subcellularLocation>
        <location evidence="1">Membrane</location>
        <topology evidence="1">Single-pass membrane protein</topology>
    </subcellularLocation>
</comment>